<feature type="compositionally biased region" description="Polar residues" evidence="1">
    <location>
        <begin position="224"/>
        <end position="236"/>
    </location>
</feature>
<proteinExistence type="predicted"/>
<protein>
    <submittedName>
        <fullName evidence="2">Uncharacterized protein</fullName>
    </submittedName>
</protein>
<feature type="non-terminal residue" evidence="2">
    <location>
        <position position="1"/>
    </location>
</feature>
<sequence length="285" mass="32868">VPPFPPIWFQHSCISSHEQENSHAVHHGRRCINVGLRHFSDINTIPRLSATNSKSADLTEQRTCWTKAILHFVRDHLCSTSNMDLGLPFSSGCAETHQVDLRVVVKEEHIKEEEHDHMITFQHDEEKPVAELNCKTETDVIESPMSTYNETVKTEKDEEEEEKEQQCDWLLENPMSLAQMKRVSVVLVDCCRPQGRRGKEEEMQTLSNRDAHQIETSVSEHPHVTQQKIHGQNDELNLQRKRRPPSTVCRKSFTALRNTSKHTLLLLQKSRTRTETLTCMGSVLY</sequence>
<feature type="region of interest" description="Disordered" evidence="1">
    <location>
        <begin position="218"/>
        <end position="247"/>
    </location>
</feature>
<comment type="caution">
    <text evidence="2">The sequence shown here is derived from an EMBL/GenBank/DDBJ whole genome shotgun (WGS) entry which is preliminary data.</text>
</comment>
<reference evidence="2" key="1">
    <citation type="submission" date="2020-10" db="EMBL/GenBank/DDBJ databases">
        <title>Chromosome-scale genome assembly of the Allis shad, Alosa alosa.</title>
        <authorList>
            <person name="Margot Z."/>
            <person name="Christophe K."/>
            <person name="Cabau C."/>
            <person name="Louis A."/>
            <person name="Berthelot C."/>
            <person name="Parey E."/>
            <person name="Roest Crollius H."/>
            <person name="Montfort J."/>
            <person name="Robinson-Rechavi M."/>
            <person name="Bucao C."/>
            <person name="Bouchez O."/>
            <person name="Gislard M."/>
            <person name="Lluch J."/>
            <person name="Milhes M."/>
            <person name="Lampietro C."/>
            <person name="Lopez Roques C."/>
            <person name="Donnadieu C."/>
            <person name="Braasch I."/>
            <person name="Desvignes T."/>
            <person name="Postlethwait J."/>
            <person name="Bobe J."/>
            <person name="Guiguen Y."/>
        </authorList>
    </citation>
    <scope>NUCLEOTIDE SEQUENCE</scope>
    <source>
        <strain evidence="2">M-15738</strain>
        <tissue evidence="2">Blood</tissue>
    </source>
</reference>
<accession>A0AAV6GVR6</accession>
<evidence type="ECO:0000313" key="2">
    <source>
        <dbReference type="EMBL" id="KAG5277820.1"/>
    </source>
</evidence>
<dbReference type="EMBL" id="JADWDJ010000007">
    <property type="protein sequence ID" value="KAG5277820.1"/>
    <property type="molecule type" value="Genomic_DNA"/>
</dbReference>
<evidence type="ECO:0000313" key="3">
    <source>
        <dbReference type="Proteomes" id="UP000823561"/>
    </source>
</evidence>
<organism evidence="2 3">
    <name type="scientific">Alosa alosa</name>
    <name type="common">allis shad</name>
    <dbReference type="NCBI Taxonomy" id="278164"/>
    <lineage>
        <taxon>Eukaryota</taxon>
        <taxon>Metazoa</taxon>
        <taxon>Chordata</taxon>
        <taxon>Craniata</taxon>
        <taxon>Vertebrata</taxon>
        <taxon>Euteleostomi</taxon>
        <taxon>Actinopterygii</taxon>
        <taxon>Neopterygii</taxon>
        <taxon>Teleostei</taxon>
        <taxon>Clupei</taxon>
        <taxon>Clupeiformes</taxon>
        <taxon>Clupeoidei</taxon>
        <taxon>Clupeidae</taxon>
        <taxon>Alosa</taxon>
    </lineage>
</organism>
<gene>
    <name evidence="2" type="ORF">AALO_G00091750</name>
</gene>
<evidence type="ECO:0000256" key="1">
    <source>
        <dbReference type="SAM" id="MobiDB-lite"/>
    </source>
</evidence>
<dbReference type="Proteomes" id="UP000823561">
    <property type="component" value="Chromosome 7"/>
</dbReference>
<keyword evidence="3" id="KW-1185">Reference proteome</keyword>
<dbReference type="AlphaFoldDB" id="A0AAV6GVR6"/>
<name>A0AAV6GVR6_9TELE</name>